<sequence>MKEVQVVAGPNVYHLEFVMRQLAVARDLRQEISSLEASGKTPSPKLRSRLWIAEASLRTDFVLRALKKHPRDHRAVPSHERHSVVMHSITPSGSTWEIAGTTAGASISISYAPGIGGTATIPD</sequence>
<evidence type="ECO:0000313" key="2">
    <source>
        <dbReference type="Proteomes" id="UP000228596"/>
    </source>
</evidence>
<gene>
    <name evidence="1" type="ORF">COT77_03215</name>
</gene>
<protein>
    <submittedName>
        <fullName evidence="1">Uncharacterized protein</fullName>
    </submittedName>
</protein>
<organism evidence="1 2">
    <name type="scientific">Candidatus Berkelbacteria bacterium CG10_big_fil_rev_8_21_14_0_10_41_12</name>
    <dbReference type="NCBI Taxonomy" id="1974513"/>
    <lineage>
        <taxon>Bacteria</taxon>
        <taxon>Candidatus Berkelbacteria</taxon>
    </lineage>
</organism>
<reference evidence="2" key="1">
    <citation type="submission" date="2017-09" db="EMBL/GenBank/DDBJ databases">
        <title>Depth-based differentiation of microbial function through sediment-hosted aquifers and enrichment of novel symbionts in the deep terrestrial subsurface.</title>
        <authorList>
            <person name="Probst A.J."/>
            <person name="Ladd B."/>
            <person name="Jarett J.K."/>
            <person name="Geller-Mcgrath D.E."/>
            <person name="Sieber C.M.K."/>
            <person name="Emerson J.B."/>
            <person name="Anantharaman K."/>
            <person name="Thomas B.C."/>
            <person name="Malmstrom R."/>
            <person name="Stieglmeier M."/>
            <person name="Klingl A."/>
            <person name="Woyke T."/>
            <person name="Ryan C.M."/>
            <person name="Banfield J.F."/>
        </authorList>
    </citation>
    <scope>NUCLEOTIDE SEQUENCE [LARGE SCALE GENOMIC DNA]</scope>
</reference>
<evidence type="ECO:0000313" key="1">
    <source>
        <dbReference type="EMBL" id="PIT97098.1"/>
    </source>
</evidence>
<accession>A0A2M6WWB5</accession>
<dbReference type="Proteomes" id="UP000228596">
    <property type="component" value="Unassembled WGS sequence"/>
</dbReference>
<comment type="caution">
    <text evidence="1">The sequence shown here is derived from an EMBL/GenBank/DDBJ whole genome shotgun (WGS) entry which is preliminary data.</text>
</comment>
<name>A0A2M6WWB5_9BACT</name>
<proteinExistence type="predicted"/>
<dbReference type="AlphaFoldDB" id="A0A2M6WWB5"/>
<dbReference type="EMBL" id="PEZV01000036">
    <property type="protein sequence ID" value="PIT97098.1"/>
    <property type="molecule type" value="Genomic_DNA"/>
</dbReference>